<gene>
    <name evidence="2" type="ORF">E2C01_017754</name>
</gene>
<keyword evidence="1" id="KW-0472">Membrane</keyword>
<keyword evidence="1" id="KW-1133">Transmembrane helix</keyword>
<evidence type="ECO:0000313" key="2">
    <source>
        <dbReference type="EMBL" id="MPC24666.1"/>
    </source>
</evidence>
<reference evidence="2 3" key="1">
    <citation type="submission" date="2019-05" db="EMBL/GenBank/DDBJ databases">
        <title>Another draft genome of Portunus trituberculatus and its Hox gene families provides insights of decapod evolution.</title>
        <authorList>
            <person name="Jeong J.-H."/>
            <person name="Song I."/>
            <person name="Kim S."/>
            <person name="Choi T."/>
            <person name="Kim D."/>
            <person name="Ryu S."/>
            <person name="Kim W."/>
        </authorList>
    </citation>
    <scope>NUCLEOTIDE SEQUENCE [LARGE SCALE GENOMIC DNA]</scope>
    <source>
        <tissue evidence="2">Muscle</tissue>
    </source>
</reference>
<name>A0A5B7DUP8_PORTR</name>
<dbReference type="AlphaFoldDB" id="A0A5B7DUP8"/>
<comment type="caution">
    <text evidence="2">The sequence shown here is derived from an EMBL/GenBank/DDBJ whole genome shotgun (WGS) entry which is preliminary data.</text>
</comment>
<sequence>MTVTHSCLSDEATLLILVSVARAAIMFVILLPKLGITDILKTSLGTTIRLVTVGEFVFLLSSWLRDVVSCICLWFAVNKVVVEHSASRKDVYS</sequence>
<evidence type="ECO:0000313" key="3">
    <source>
        <dbReference type="Proteomes" id="UP000324222"/>
    </source>
</evidence>
<protein>
    <submittedName>
        <fullName evidence="2">Uncharacterized protein</fullName>
    </submittedName>
</protein>
<proteinExistence type="predicted"/>
<feature type="transmembrane region" description="Helical" evidence="1">
    <location>
        <begin position="12"/>
        <end position="31"/>
    </location>
</feature>
<evidence type="ECO:0000256" key="1">
    <source>
        <dbReference type="SAM" id="Phobius"/>
    </source>
</evidence>
<accession>A0A5B7DUP8</accession>
<keyword evidence="3" id="KW-1185">Reference proteome</keyword>
<organism evidence="2 3">
    <name type="scientific">Portunus trituberculatus</name>
    <name type="common">Swimming crab</name>
    <name type="synonym">Neptunus trituberculatus</name>
    <dbReference type="NCBI Taxonomy" id="210409"/>
    <lineage>
        <taxon>Eukaryota</taxon>
        <taxon>Metazoa</taxon>
        <taxon>Ecdysozoa</taxon>
        <taxon>Arthropoda</taxon>
        <taxon>Crustacea</taxon>
        <taxon>Multicrustacea</taxon>
        <taxon>Malacostraca</taxon>
        <taxon>Eumalacostraca</taxon>
        <taxon>Eucarida</taxon>
        <taxon>Decapoda</taxon>
        <taxon>Pleocyemata</taxon>
        <taxon>Brachyura</taxon>
        <taxon>Eubrachyura</taxon>
        <taxon>Portunoidea</taxon>
        <taxon>Portunidae</taxon>
        <taxon>Portuninae</taxon>
        <taxon>Portunus</taxon>
    </lineage>
</organism>
<dbReference type="EMBL" id="VSRR010001359">
    <property type="protein sequence ID" value="MPC24666.1"/>
    <property type="molecule type" value="Genomic_DNA"/>
</dbReference>
<dbReference type="Proteomes" id="UP000324222">
    <property type="component" value="Unassembled WGS sequence"/>
</dbReference>
<keyword evidence="1" id="KW-0812">Transmembrane</keyword>